<keyword evidence="3" id="KW-1185">Reference proteome</keyword>
<dbReference type="GeneID" id="98143317"/>
<feature type="region of interest" description="Disordered" evidence="1">
    <location>
        <begin position="1"/>
        <end position="26"/>
    </location>
</feature>
<evidence type="ECO:0000256" key="1">
    <source>
        <dbReference type="SAM" id="MobiDB-lite"/>
    </source>
</evidence>
<proteinExistence type="predicted"/>
<dbReference type="Proteomes" id="UP001610432">
    <property type="component" value="Unassembled WGS sequence"/>
</dbReference>
<name>A0ABR4M1J3_9EURO</name>
<evidence type="ECO:0000313" key="2">
    <source>
        <dbReference type="EMBL" id="KAL2870680.1"/>
    </source>
</evidence>
<feature type="region of interest" description="Disordered" evidence="1">
    <location>
        <begin position="133"/>
        <end position="472"/>
    </location>
</feature>
<comment type="caution">
    <text evidence="2">The sequence shown here is derived from an EMBL/GenBank/DDBJ whole genome shotgun (WGS) entry which is preliminary data.</text>
</comment>
<sequence>MGTMMEIGLAQQRLLDDEPPPPEANQAVEVHVPEPGHAYGEDAIQQTGLRDGSPLRECPSTTQAELSIPQAELHTTALTDSWSQSAPSYNIFDSSNHTSSGQLNWADFIHDSEFTTQTELRRDPDLRRWTSMQGVASSPHDTEPFSSALSPKLTRAKSDNMVPGLPQPSPSIDELAQTVANEMPKIEKRGRKKKQATPMNEEDDELSHALPRGSAPTKPEKRKPGRPPKNAKASSETVVENDVSPQTTLDEPTNEAQDIPPKVDAVDQEGQPPSKLTKEPKKKKLKRGKTTSVTLTKTFEPDVEEDVIWIDERPAIPAPQKDVVTPNEAESNGRKTIPEPAPAPAPKKRGRKRKKTSEQLDEEADAQKQVEATADEEADSLELNDTRPESGISVVLMNESCIQKPEDPSLILNPPQEQEKENERPQPSSPTKPSEPELVQPPETPQKSTAPKMPSAKGPGKHSPISSTCKVPYRVGLSKRARIAPLLKIVKR</sequence>
<accession>A0ABR4M1J3</accession>
<dbReference type="EMBL" id="JBFXLQ010000005">
    <property type="protein sequence ID" value="KAL2870680.1"/>
    <property type="molecule type" value="Genomic_DNA"/>
</dbReference>
<reference evidence="2 3" key="1">
    <citation type="submission" date="2024-07" db="EMBL/GenBank/DDBJ databases">
        <title>Section-level genome sequencing and comparative genomics of Aspergillus sections Usti and Cavernicolus.</title>
        <authorList>
            <consortium name="Lawrence Berkeley National Laboratory"/>
            <person name="Nybo J.L."/>
            <person name="Vesth T.C."/>
            <person name="Theobald S."/>
            <person name="Frisvad J.C."/>
            <person name="Larsen T.O."/>
            <person name="Kjaerboelling I."/>
            <person name="Rothschild-Mancinelli K."/>
            <person name="Lyhne E.K."/>
            <person name="Kogle M.E."/>
            <person name="Barry K."/>
            <person name="Clum A."/>
            <person name="Na H."/>
            <person name="Ledsgaard L."/>
            <person name="Lin J."/>
            <person name="Lipzen A."/>
            <person name="Kuo A."/>
            <person name="Riley R."/>
            <person name="Mondo S."/>
            <person name="Labutti K."/>
            <person name="Haridas S."/>
            <person name="Pangalinan J."/>
            <person name="Salamov A.A."/>
            <person name="Simmons B.A."/>
            <person name="Magnuson J.K."/>
            <person name="Chen J."/>
            <person name="Drula E."/>
            <person name="Henrissat B."/>
            <person name="Wiebenga A."/>
            <person name="Lubbers R.J."/>
            <person name="Gomes A.C."/>
            <person name="Macurrencykelacurrency M.R."/>
            <person name="Stajich J."/>
            <person name="Grigoriev I.V."/>
            <person name="Mortensen U.H."/>
            <person name="De Vries R.P."/>
            <person name="Baker S.E."/>
            <person name="Andersen M.R."/>
        </authorList>
    </citation>
    <scope>NUCLEOTIDE SEQUENCE [LARGE SCALE GENOMIC DNA]</scope>
    <source>
        <strain evidence="2 3">CBS 449.75</strain>
    </source>
</reference>
<gene>
    <name evidence="2" type="ORF">BJX67DRAFT_344368</name>
</gene>
<feature type="compositionally biased region" description="Basic residues" evidence="1">
    <location>
        <begin position="346"/>
        <end position="355"/>
    </location>
</feature>
<dbReference type="RefSeq" id="XP_070889659.1">
    <property type="nucleotide sequence ID" value="XM_071028245.1"/>
</dbReference>
<feature type="compositionally biased region" description="Polar residues" evidence="1">
    <location>
        <begin position="232"/>
        <end position="256"/>
    </location>
</feature>
<evidence type="ECO:0000313" key="3">
    <source>
        <dbReference type="Proteomes" id="UP001610432"/>
    </source>
</evidence>
<protein>
    <submittedName>
        <fullName evidence="2">Uncharacterized protein</fullName>
    </submittedName>
</protein>
<feature type="compositionally biased region" description="Acidic residues" evidence="1">
    <location>
        <begin position="373"/>
        <end position="382"/>
    </location>
</feature>
<organism evidence="2 3">
    <name type="scientific">Aspergillus lucknowensis</name>
    <dbReference type="NCBI Taxonomy" id="176173"/>
    <lineage>
        <taxon>Eukaryota</taxon>
        <taxon>Fungi</taxon>
        <taxon>Dikarya</taxon>
        <taxon>Ascomycota</taxon>
        <taxon>Pezizomycotina</taxon>
        <taxon>Eurotiomycetes</taxon>
        <taxon>Eurotiomycetidae</taxon>
        <taxon>Eurotiales</taxon>
        <taxon>Aspergillaceae</taxon>
        <taxon>Aspergillus</taxon>
        <taxon>Aspergillus subgen. Nidulantes</taxon>
    </lineage>
</organism>
<feature type="compositionally biased region" description="Basic residues" evidence="1">
    <location>
        <begin position="280"/>
        <end position="289"/>
    </location>
</feature>